<protein>
    <submittedName>
        <fullName evidence="1">Uncharacterized protein</fullName>
    </submittedName>
</protein>
<reference evidence="1" key="1">
    <citation type="submission" date="2019-10" db="EMBL/GenBank/DDBJ databases">
        <authorList>
            <consortium name="PulseNet: The National Subtyping Network for Foodborne Disease Surveillance"/>
            <person name="Tarr C.L."/>
            <person name="Trees E."/>
            <person name="Katz L.S."/>
            <person name="Carleton-Romer H.A."/>
            <person name="Stroika S."/>
            <person name="Kucerova Z."/>
            <person name="Roache K.F."/>
            <person name="Sabol A.L."/>
            <person name="Besser J."/>
            <person name="Gerner-Smidt P."/>
        </authorList>
    </citation>
    <scope>NUCLEOTIDE SEQUENCE</scope>
    <source>
        <strain evidence="1">PNUSAS100866</strain>
    </source>
</reference>
<proteinExistence type="predicted"/>
<organism evidence="1">
    <name type="scientific">Salmonella enterica</name>
    <name type="common">Salmonella choleraesuis</name>
    <dbReference type="NCBI Taxonomy" id="28901"/>
    <lineage>
        <taxon>Bacteria</taxon>
        <taxon>Pseudomonadati</taxon>
        <taxon>Pseudomonadota</taxon>
        <taxon>Gammaproteobacteria</taxon>
        <taxon>Enterobacterales</taxon>
        <taxon>Enterobacteriaceae</taxon>
        <taxon>Salmonella</taxon>
    </lineage>
</organism>
<name>A0A633DH19_SALER</name>
<evidence type="ECO:0000313" key="1">
    <source>
        <dbReference type="EMBL" id="EDH1793990.1"/>
    </source>
</evidence>
<dbReference type="AlphaFoldDB" id="A0A633DH19"/>
<comment type="caution">
    <text evidence="1">The sequence shown here is derived from an EMBL/GenBank/DDBJ whole genome shotgun (WGS) entry which is preliminary data.</text>
</comment>
<sequence>MMATTAKTINREWQQITDGTQSALVQIIGSADVCDCETQPDTDHASHPMSNILLNVTPPVKLWIRSSWDEGSVYVVVS</sequence>
<dbReference type="EMBL" id="AAMGRQ010000013">
    <property type="protein sequence ID" value="EDH1793990.1"/>
    <property type="molecule type" value="Genomic_DNA"/>
</dbReference>
<accession>A0A633DH19</accession>
<gene>
    <name evidence="1" type="ORF">GC469_11405</name>
</gene>